<feature type="transmembrane region" description="Helical" evidence="1">
    <location>
        <begin position="64"/>
        <end position="87"/>
    </location>
</feature>
<accession>A0A397SZD0</accession>
<keyword evidence="1" id="KW-0812">Transmembrane</keyword>
<keyword evidence="3" id="KW-1185">Reference proteome</keyword>
<evidence type="ECO:0000313" key="2">
    <source>
        <dbReference type="EMBL" id="RIA90399.1"/>
    </source>
</evidence>
<comment type="caution">
    <text evidence="2">The sequence shown here is derived from an EMBL/GenBank/DDBJ whole genome shotgun (WGS) entry which is preliminary data.</text>
</comment>
<organism evidence="2 3">
    <name type="scientific">Glomus cerebriforme</name>
    <dbReference type="NCBI Taxonomy" id="658196"/>
    <lineage>
        <taxon>Eukaryota</taxon>
        <taxon>Fungi</taxon>
        <taxon>Fungi incertae sedis</taxon>
        <taxon>Mucoromycota</taxon>
        <taxon>Glomeromycotina</taxon>
        <taxon>Glomeromycetes</taxon>
        <taxon>Glomerales</taxon>
        <taxon>Glomeraceae</taxon>
        <taxon>Glomus</taxon>
    </lineage>
</organism>
<keyword evidence="1" id="KW-1133">Transmembrane helix</keyword>
<dbReference type="AlphaFoldDB" id="A0A397SZD0"/>
<protein>
    <submittedName>
        <fullName evidence="2">Uncharacterized protein</fullName>
    </submittedName>
</protein>
<evidence type="ECO:0000313" key="3">
    <source>
        <dbReference type="Proteomes" id="UP000265703"/>
    </source>
</evidence>
<reference evidence="2 3" key="1">
    <citation type="submission" date="2018-06" db="EMBL/GenBank/DDBJ databases">
        <title>Comparative genomics reveals the genomic features of Rhizophagus irregularis, R. cerebriforme, R. diaphanum and Gigaspora rosea, and their symbiotic lifestyle signature.</title>
        <authorList>
            <person name="Morin E."/>
            <person name="San Clemente H."/>
            <person name="Chen E.C.H."/>
            <person name="De La Providencia I."/>
            <person name="Hainaut M."/>
            <person name="Kuo A."/>
            <person name="Kohler A."/>
            <person name="Murat C."/>
            <person name="Tang N."/>
            <person name="Roy S."/>
            <person name="Loubradou J."/>
            <person name="Henrissat B."/>
            <person name="Grigoriev I.V."/>
            <person name="Corradi N."/>
            <person name="Roux C."/>
            <person name="Martin F.M."/>
        </authorList>
    </citation>
    <scope>NUCLEOTIDE SEQUENCE [LARGE SCALE GENOMIC DNA]</scope>
    <source>
        <strain evidence="2 3">DAOM 227022</strain>
    </source>
</reference>
<proteinExistence type="predicted"/>
<sequence length="88" mass="10293">MQCWLTFQKFLESSRIIASLGLYQFLGVILSRVIPFESVEYVGGGITSFMVGMIGLGYTAHCEVYVWLSLARWFVLVYDWFFTFMYYV</sequence>
<gene>
    <name evidence="2" type="ORF">C1645_155663</name>
</gene>
<name>A0A397SZD0_9GLOM</name>
<feature type="transmembrane region" description="Helical" evidence="1">
    <location>
        <begin position="41"/>
        <end position="58"/>
    </location>
</feature>
<dbReference type="EMBL" id="QKYT01000182">
    <property type="protein sequence ID" value="RIA90399.1"/>
    <property type="molecule type" value="Genomic_DNA"/>
</dbReference>
<evidence type="ECO:0000256" key="1">
    <source>
        <dbReference type="SAM" id="Phobius"/>
    </source>
</evidence>
<feature type="transmembrane region" description="Helical" evidence="1">
    <location>
        <begin position="16"/>
        <end position="34"/>
    </location>
</feature>
<keyword evidence="1" id="KW-0472">Membrane</keyword>
<dbReference type="Proteomes" id="UP000265703">
    <property type="component" value="Unassembled WGS sequence"/>
</dbReference>